<protein>
    <recommendedName>
        <fullName evidence="4">Oxidation resistance protein 1</fullName>
    </recommendedName>
</protein>
<keyword evidence="3" id="KW-0496">Mitochondrion</keyword>
<evidence type="ECO:0000256" key="5">
    <source>
        <dbReference type="SAM" id="MobiDB-lite"/>
    </source>
</evidence>
<evidence type="ECO:0000313" key="8">
    <source>
        <dbReference type="Proteomes" id="UP000515163"/>
    </source>
</evidence>
<dbReference type="PROSITE" id="PS51782">
    <property type="entry name" value="LYSM"/>
    <property type="match status" value="1"/>
</dbReference>
<evidence type="ECO:0000313" key="9">
    <source>
        <dbReference type="RefSeq" id="XP_031570809.1"/>
    </source>
</evidence>
<accession>A0A6P8IUT9</accession>
<dbReference type="PANTHER" id="PTHR23354">
    <property type="entry name" value="NUCLEOLAR PROTEIN 7/ESTROGEN RECEPTOR COACTIVATOR-RELATED"/>
    <property type="match status" value="1"/>
</dbReference>
<dbReference type="SMART" id="SM00584">
    <property type="entry name" value="TLDc"/>
    <property type="match status" value="1"/>
</dbReference>
<feature type="region of interest" description="Disordered" evidence="5">
    <location>
        <begin position="476"/>
        <end position="529"/>
    </location>
</feature>
<dbReference type="PANTHER" id="PTHR23354:SF62">
    <property type="entry name" value="MUSTARD, ISOFORM V"/>
    <property type="match status" value="1"/>
</dbReference>
<dbReference type="PROSITE" id="PS51886">
    <property type="entry name" value="TLDC"/>
    <property type="match status" value="1"/>
</dbReference>
<dbReference type="InParanoid" id="A0A6P8IUT9"/>
<feature type="region of interest" description="Disordered" evidence="5">
    <location>
        <begin position="345"/>
        <end position="424"/>
    </location>
</feature>
<feature type="compositionally biased region" description="Basic and acidic residues" evidence="5">
    <location>
        <begin position="52"/>
        <end position="64"/>
    </location>
</feature>
<dbReference type="RefSeq" id="XP_031570809.1">
    <property type="nucleotide sequence ID" value="XM_031714949.1"/>
</dbReference>
<comment type="similarity">
    <text evidence="2">Belongs to the OXR1 family.</text>
</comment>
<dbReference type="FunCoup" id="A0A6P8IUT9">
    <property type="interactions" value="2143"/>
</dbReference>
<evidence type="ECO:0000259" key="6">
    <source>
        <dbReference type="PROSITE" id="PS51782"/>
    </source>
</evidence>
<comment type="subcellular location">
    <subcellularLocation>
        <location evidence="1">Mitochondrion</location>
    </subcellularLocation>
</comment>
<keyword evidence="8" id="KW-1185">Reference proteome</keyword>
<proteinExistence type="inferred from homology"/>
<dbReference type="InterPro" id="IPR018392">
    <property type="entry name" value="LysM"/>
</dbReference>
<dbReference type="SMART" id="SM00257">
    <property type="entry name" value="LysM"/>
    <property type="match status" value="1"/>
</dbReference>
<dbReference type="CDD" id="cd00118">
    <property type="entry name" value="LysM"/>
    <property type="match status" value="1"/>
</dbReference>
<feature type="compositionally biased region" description="Basic and acidic residues" evidence="5">
    <location>
        <begin position="410"/>
        <end position="419"/>
    </location>
</feature>
<dbReference type="InterPro" id="IPR036779">
    <property type="entry name" value="LysM_dom_sf"/>
</dbReference>
<feature type="domain" description="LysM" evidence="6">
    <location>
        <begin position="153"/>
        <end position="196"/>
    </location>
</feature>
<feature type="compositionally biased region" description="Polar residues" evidence="5">
    <location>
        <begin position="482"/>
        <end position="507"/>
    </location>
</feature>
<dbReference type="InterPro" id="IPR006571">
    <property type="entry name" value="TLDc_dom"/>
</dbReference>
<reference evidence="9" key="1">
    <citation type="submission" date="2025-08" db="UniProtKB">
        <authorList>
            <consortium name="RefSeq"/>
        </authorList>
    </citation>
    <scope>IDENTIFICATION</scope>
</reference>
<evidence type="ECO:0000259" key="7">
    <source>
        <dbReference type="PROSITE" id="PS51886"/>
    </source>
</evidence>
<dbReference type="GeneID" id="116305115"/>
<evidence type="ECO:0000256" key="1">
    <source>
        <dbReference type="ARBA" id="ARBA00004173"/>
    </source>
</evidence>
<sequence length="928" mass="103220">MGCVTSYNPCRSEKLNKTEAVRQNITVHLSETSKMINDSSIPLVSFRRCGTAHEDDSKSRKPTEDDSNDGVNNEDGSSELIPSHRSQQEKSSQSSSYGRFLSWGLEGVSYLGGQLKQRVERSLLWVSPETDFQVEDKIAINMRRTNQKPEGAVEYSVGSSDTLAKIALRFDTTPSELTRMNKLPSRMLFPGQVLYVPEKKPAEESSVENNHAHPKETKKPLIRDHHSSTQGHHEQIKLTKKVSLLSDDEEEITESFLKIKAKYITDGQGVVNGVMLVTPQSVIFNPNVSEPLVMDRGRDRYSIKTPMSAVSSAALFKDIAAMAVHDPLKAGRFYLDDETIESVSHQNSAEMDLTNTSSPLNKPTKLHSNLVPSKNGDKKKLNNSKTTHGLNEPLPPSIQDRGGLSTATGDNKHDVDKGGSKTLGDVPEEIKQIVQELLNDLISDVVDGVVNEQKTEFVEGFASSKHEHSVLDSTSHVDKDCNSLSPASEDSGICSPQNKWNQYQGTKSGRDQDDSCKKGLDGNGPNEGLAAHLNKGHLENCDHDTSHDSVIDSVSTASLASDDNKRSSSFLSSLSGEVKYWLGVGHRNQVEDDHAYEEEIIPRPAASAAADDQLLYLCIRISKKHWCMCLAAGGHNSQEGESLMDRDRRRREYWFAIPAARADHVYGFFKQYCPNINRTLSLSEEEPEEDEEPVEDEEEEAVQFVDGFYSCTPPKAKVLVPFSKIGKELILDVCQPNSNLEQGSVKSPDSLSDDIAFLPEMSDDSQILSKSLVKKLNKNLPSRLVGHTWTLVYSTFLHGFSLKTMYRNMEDFDTPMLIVVQDDEHQIFGTVTSCPLRISEGFYGTGQSFLFKFEGDEIKTFLWRGDNDFFMKGSVDCIAFGSGGGQFGLWLDEDFYHGSSHFSETYHNETLSKNEDFLCSAVEAWGFI</sequence>
<dbReference type="AlphaFoldDB" id="A0A6P8IUT9"/>
<dbReference type="Pfam" id="PF07534">
    <property type="entry name" value="TLD"/>
    <property type="match status" value="1"/>
</dbReference>
<evidence type="ECO:0000256" key="2">
    <source>
        <dbReference type="ARBA" id="ARBA00009540"/>
    </source>
</evidence>
<evidence type="ECO:0000256" key="3">
    <source>
        <dbReference type="ARBA" id="ARBA00023128"/>
    </source>
</evidence>
<dbReference type="KEGG" id="aten:116305115"/>
<dbReference type="GO" id="GO:0005634">
    <property type="term" value="C:nucleus"/>
    <property type="evidence" value="ECO:0007669"/>
    <property type="project" value="TreeGrafter"/>
</dbReference>
<feature type="compositionally biased region" description="Basic and acidic residues" evidence="5">
    <location>
        <begin position="210"/>
        <end position="236"/>
    </location>
</feature>
<feature type="compositionally biased region" description="Polar residues" evidence="5">
    <location>
        <begin position="345"/>
        <end position="372"/>
    </location>
</feature>
<feature type="region of interest" description="Disordered" evidence="5">
    <location>
        <begin position="52"/>
        <end position="93"/>
    </location>
</feature>
<dbReference type="Pfam" id="PF01476">
    <property type="entry name" value="LysM"/>
    <property type="match status" value="1"/>
</dbReference>
<organism evidence="8 9">
    <name type="scientific">Actinia tenebrosa</name>
    <name type="common">Australian red waratah sea anemone</name>
    <dbReference type="NCBI Taxonomy" id="6105"/>
    <lineage>
        <taxon>Eukaryota</taxon>
        <taxon>Metazoa</taxon>
        <taxon>Cnidaria</taxon>
        <taxon>Anthozoa</taxon>
        <taxon>Hexacorallia</taxon>
        <taxon>Actiniaria</taxon>
        <taxon>Actiniidae</taxon>
        <taxon>Actinia</taxon>
    </lineage>
</organism>
<evidence type="ECO:0000256" key="4">
    <source>
        <dbReference type="ARBA" id="ARBA00040604"/>
    </source>
</evidence>
<dbReference type="Proteomes" id="UP000515163">
    <property type="component" value="Unplaced"/>
</dbReference>
<feature type="compositionally biased region" description="Low complexity" evidence="5">
    <location>
        <begin position="83"/>
        <end position="93"/>
    </location>
</feature>
<dbReference type="GO" id="GO:0005739">
    <property type="term" value="C:mitochondrion"/>
    <property type="evidence" value="ECO:0007669"/>
    <property type="project" value="UniProtKB-SubCell"/>
</dbReference>
<dbReference type="Gene3D" id="3.10.350.10">
    <property type="entry name" value="LysM domain"/>
    <property type="match status" value="1"/>
</dbReference>
<dbReference type="SUPFAM" id="SSF54106">
    <property type="entry name" value="LysM domain"/>
    <property type="match status" value="1"/>
</dbReference>
<gene>
    <name evidence="9" type="primary">LOC116305115</name>
</gene>
<dbReference type="GO" id="GO:0006979">
    <property type="term" value="P:response to oxidative stress"/>
    <property type="evidence" value="ECO:0007669"/>
    <property type="project" value="TreeGrafter"/>
</dbReference>
<feature type="domain" description="TLDc" evidence="7">
    <location>
        <begin position="766"/>
        <end position="928"/>
    </location>
</feature>
<name>A0A6P8IUT9_ACTTE</name>
<dbReference type="OrthoDB" id="26679at2759"/>
<feature type="region of interest" description="Disordered" evidence="5">
    <location>
        <begin position="200"/>
        <end position="236"/>
    </location>
</feature>
<feature type="compositionally biased region" description="Basic and acidic residues" evidence="5">
    <location>
        <begin position="508"/>
        <end position="520"/>
    </location>
</feature>